<dbReference type="SUPFAM" id="SSF50891">
    <property type="entry name" value="Cyclophilin-like"/>
    <property type="match status" value="1"/>
</dbReference>
<organism evidence="3 4">
    <name type="scientific">Ambrosia artemisiifolia</name>
    <name type="common">Common ragweed</name>
    <dbReference type="NCBI Taxonomy" id="4212"/>
    <lineage>
        <taxon>Eukaryota</taxon>
        <taxon>Viridiplantae</taxon>
        <taxon>Streptophyta</taxon>
        <taxon>Embryophyta</taxon>
        <taxon>Tracheophyta</taxon>
        <taxon>Spermatophyta</taxon>
        <taxon>Magnoliopsida</taxon>
        <taxon>eudicotyledons</taxon>
        <taxon>Gunneridae</taxon>
        <taxon>Pentapetalae</taxon>
        <taxon>asterids</taxon>
        <taxon>campanulids</taxon>
        <taxon>Asterales</taxon>
        <taxon>Asteraceae</taxon>
        <taxon>Asteroideae</taxon>
        <taxon>Heliantheae alliance</taxon>
        <taxon>Heliantheae</taxon>
        <taxon>Ambrosia</taxon>
    </lineage>
</organism>
<proteinExistence type="inferred from homology"/>
<comment type="caution">
    <text evidence="3">The sequence shown here is derived from an EMBL/GenBank/DDBJ whole genome shotgun (WGS) entry which is preliminary data.</text>
</comment>
<accession>A0AAD5CE18</accession>
<feature type="non-terminal residue" evidence="3">
    <location>
        <position position="88"/>
    </location>
</feature>
<sequence length="88" mass="10146">FRFPLTLIVVEAAHSKQSSSEQVLDKCWIDWFPDTTKMSNKNPLVYFDVSIDGDPIERMVFELFSDTVPKTAENFRALCTGKMYSYTP</sequence>
<dbReference type="EMBL" id="JAMZMK010008481">
    <property type="protein sequence ID" value="KAI7740252.1"/>
    <property type="molecule type" value="Genomic_DNA"/>
</dbReference>
<reference evidence="3" key="1">
    <citation type="submission" date="2022-06" db="EMBL/GenBank/DDBJ databases">
        <title>Uncovering the hologenomic basis of an extraordinary plant invasion.</title>
        <authorList>
            <person name="Bieker V.C."/>
            <person name="Martin M.D."/>
            <person name="Gilbert T."/>
            <person name="Hodgins K."/>
            <person name="Battlay P."/>
            <person name="Petersen B."/>
            <person name="Wilson J."/>
        </authorList>
    </citation>
    <scope>NUCLEOTIDE SEQUENCE</scope>
    <source>
        <strain evidence="3">AA19_3_7</strain>
        <tissue evidence="3">Leaf</tissue>
    </source>
</reference>
<protein>
    <recommendedName>
        <fullName evidence="2">PPIase cyclophilin-type domain-containing protein</fullName>
    </recommendedName>
</protein>
<dbReference type="PANTHER" id="PTHR11071">
    <property type="entry name" value="PEPTIDYL-PROLYL CIS-TRANS ISOMERASE"/>
    <property type="match status" value="1"/>
</dbReference>
<evidence type="ECO:0000259" key="2">
    <source>
        <dbReference type="PROSITE" id="PS50072"/>
    </source>
</evidence>
<feature type="domain" description="PPIase cyclophilin-type" evidence="2">
    <location>
        <begin position="46"/>
        <end position="88"/>
    </location>
</feature>
<keyword evidence="4" id="KW-1185">Reference proteome</keyword>
<evidence type="ECO:0000313" key="3">
    <source>
        <dbReference type="EMBL" id="KAI7740252.1"/>
    </source>
</evidence>
<evidence type="ECO:0000256" key="1">
    <source>
        <dbReference type="ARBA" id="ARBA00007365"/>
    </source>
</evidence>
<comment type="similarity">
    <text evidence="1">Belongs to the cyclophilin-type PPIase family.</text>
</comment>
<dbReference type="GO" id="GO:0003755">
    <property type="term" value="F:peptidyl-prolyl cis-trans isomerase activity"/>
    <property type="evidence" value="ECO:0007669"/>
    <property type="project" value="InterPro"/>
</dbReference>
<evidence type="ECO:0000313" key="4">
    <source>
        <dbReference type="Proteomes" id="UP001206925"/>
    </source>
</evidence>
<dbReference type="AlphaFoldDB" id="A0AAD5CE18"/>
<dbReference type="GO" id="GO:0005737">
    <property type="term" value="C:cytoplasm"/>
    <property type="evidence" value="ECO:0007669"/>
    <property type="project" value="TreeGrafter"/>
</dbReference>
<dbReference type="InterPro" id="IPR002130">
    <property type="entry name" value="Cyclophilin-type_PPIase_dom"/>
</dbReference>
<dbReference type="Pfam" id="PF00160">
    <property type="entry name" value="Pro_isomerase"/>
    <property type="match status" value="1"/>
</dbReference>
<dbReference type="Proteomes" id="UP001206925">
    <property type="component" value="Unassembled WGS sequence"/>
</dbReference>
<dbReference type="GO" id="GO:0006457">
    <property type="term" value="P:protein folding"/>
    <property type="evidence" value="ECO:0007669"/>
    <property type="project" value="TreeGrafter"/>
</dbReference>
<dbReference type="GO" id="GO:0016018">
    <property type="term" value="F:cyclosporin A binding"/>
    <property type="evidence" value="ECO:0007669"/>
    <property type="project" value="TreeGrafter"/>
</dbReference>
<gene>
    <name evidence="3" type="ORF">M8C21_021681</name>
</gene>
<dbReference type="PANTHER" id="PTHR11071:SF561">
    <property type="entry name" value="PEPTIDYL-PROLYL CIS-TRANS ISOMERASE D-RELATED"/>
    <property type="match status" value="1"/>
</dbReference>
<dbReference type="InterPro" id="IPR029000">
    <property type="entry name" value="Cyclophilin-like_dom_sf"/>
</dbReference>
<dbReference type="PROSITE" id="PS50072">
    <property type="entry name" value="CSA_PPIASE_2"/>
    <property type="match status" value="1"/>
</dbReference>
<name>A0AAD5CE18_AMBAR</name>
<dbReference type="Gene3D" id="2.40.100.10">
    <property type="entry name" value="Cyclophilin-like"/>
    <property type="match status" value="1"/>
</dbReference>